<dbReference type="InterPro" id="IPR003594">
    <property type="entry name" value="HATPase_dom"/>
</dbReference>
<comment type="catalytic activity">
    <reaction evidence="1">
        <text>ATP + protein L-histidine = ADP + protein N-phospho-L-histidine.</text>
        <dbReference type="EC" id="2.7.13.3"/>
    </reaction>
</comment>
<protein>
    <recommendedName>
        <fullName evidence="2">histidine kinase</fullName>
        <ecNumber evidence="2">2.7.13.3</ecNumber>
    </recommendedName>
</protein>
<dbReference type="SMART" id="SM00388">
    <property type="entry name" value="HisKA"/>
    <property type="match status" value="1"/>
</dbReference>
<dbReference type="GO" id="GO:0000155">
    <property type="term" value="F:phosphorelay sensor kinase activity"/>
    <property type="evidence" value="ECO:0007669"/>
    <property type="project" value="InterPro"/>
</dbReference>
<dbReference type="SUPFAM" id="SSF47384">
    <property type="entry name" value="Homodimeric domain of signal transducing histidine kinase"/>
    <property type="match status" value="1"/>
</dbReference>
<keyword evidence="3" id="KW-0597">Phosphoprotein</keyword>
<evidence type="ECO:0000259" key="7">
    <source>
        <dbReference type="PROSITE" id="PS50109"/>
    </source>
</evidence>
<dbReference type="InterPro" id="IPR036890">
    <property type="entry name" value="HATPase_C_sf"/>
</dbReference>
<dbReference type="InterPro" id="IPR050736">
    <property type="entry name" value="Sensor_HK_Regulatory"/>
</dbReference>
<dbReference type="PROSITE" id="PS50113">
    <property type="entry name" value="PAC"/>
    <property type="match status" value="1"/>
</dbReference>
<gene>
    <name evidence="9" type="ORF">D0X99_17275</name>
</gene>
<feature type="domain" description="PAC" evidence="8">
    <location>
        <begin position="99"/>
        <end position="152"/>
    </location>
</feature>
<keyword evidence="5 9" id="KW-0418">Kinase</keyword>
<evidence type="ECO:0000259" key="8">
    <source>
        <dbReference type="PROSITE" id="PS50113"/>
    </source>
</evidence>
<evidence type="ECO:0000256" key="2">
    <source>
        <dbReference type="ARBA" id="ARBA00012438"/>
    </source>
</evidence>
<dbReference type="InterPro" id="IPR003661">
    <property type="entry name" value="HisK_dim/P_dom"/>
</dbReference>
<dbReference type="InterPro" id="IPR005467">
    <property type="entry name" value="His_kinase_dom"/>
</dbReference>
<dbReference type="SUPFAM" id="SSF55785">
    <property type="entry name" value="PYP-like sensor domain (PAS domain)"/>
    <property type="match status" value="1"/>
</dbReference>
<organism evidence="9 10">
    <name type="scientific">Algoriphagus lacus</name>
    <dbReference type="NCBI Taxonomy" id="2056311"/>
    <lineage>
        <taxon>Bacteria</taxon>
        <taxon>Pseudomonadati</taxon>
        <taxon>Bacteroidota</taxon>
        <taxon>Cytophagia</taxon>
        <taxon>Cytophagales</taxon>
        <taxon>Cyclobacteriaceae</taxon>
        <taxon>Algoriphagus</taxon>
    </lineage>
</organism>
<sequence length="389" mass="44322">MKNSDYSLNFPLNINNRIIETDFPHNSKLPSGFSEEDILQLFIDEAEEILLLTNPSMEVEYVSESIERLLEIKVSDLTGKKVNDVLDHFPSLPLMKPNQKMVIPVTTPLSKRKFLIEFQFKPLFDNIGRVKAIFAIGRDVTDRENSLKKFKETAFKEKELNQLKSRFVSMASHEFRTPLATIQSSAMLIEMLLNKSDGPDTKERILNHVGKILNQTSRLTDITSDVLLLEKSIQPDLKIQLKKIPIAQFVNDLVKTINMENFERRIVKFFGPETDKNILTDSSLLVHILRNLILNALKYSEGALDPEVHIQFRGSFTEIMVKDYGLGIPKEDQEHIFGSFYRAKNVGNIKGTGLGLNIVKELTKKLNGEIWLNSKLGIGSEFFISLPSK</sequence>
<evidence type="ECO:0000256" key="4">
    <source>
        <dbReference type="ARBA" id="ARBA00022679"/>
    </source>
</evidence>
<dbReference type="Pfam" id="PF02518">
    <property type="entry name" value="HATPase_c"/>
    <property type="match status" value="1"/>
</dbReference>
<dbReference type="AlphaFoldDB" id="A0A418PNH1"/>
<evidence type="ECO:0000256" key="1">
    <source>
        <dbReference type="ARBA" id="ARBA00000085"/>
    </source>
</evidence>
<dbReference type="PANTHER" id="PTHR43711:SF26">
    <property type="entry name" value="SENSOR HISTIDINE KINASE RCSC"/>
    <property type="match status" value="1"/>
</dbReference>
<evidence type="ECO:0000313" key="9">
    <source>
        <dbReference type="EMBL" id="RIW13160.1"/>
    </source>
</evidence>
<keyword evidence="4" id="KW-0808">Transferase</keyword>
<dbReference type="Gene3D" id="3.30.450.20">
    <property type="entry name" value="PAS domain"/>
    <property type="match status" value="1"/>
</dbReference>
<keyword evidence="10" id="KW-1185">Reference proteome</keyword>
<accession>A0A418PNH1</accession>
<proteinExistence type="predicted"/>
<dbReference type="PROSITE" id="PS50109">
    <property type="entry name" value="HIS_KIN"/>
    <property type="match status" value="1"/>
</dbReference>
<name>A0A418PNH1_9BACT</name>
<dbReference type="EMBL" id="QXML01000010">
    <property type="protein sequence ID" value="RIW13160.1"/>
    <property type="molecule type" value="Genomic_DNA"/>
</dbReference>
<dbReference type="SMART" id="SM00387">
    <property type="entry name" value="HATPase_c"/>
    <property type="match status" value="1"/>
</dbReference>
<dbReference type="InterPro" id="IPR036097">
    <property type="entry name" value="HisK_dim/P_sf"/>
</dbReference>
<dbReference type="PRINTS" id="PR00344">
    <property type="entry name" value="BCTRLSENSOR"/>
</dbReference>
<dbReference type="EC" id="2.7.13.3" evidence="2"/>
<dbReference type="SUPFAM" id="SSF55874">
    <property type="entry name" value="ATPase domain of HSP90 chaperone/DNA topoisomerase II/histidine kinase"/>
    <property type="match status" value="1"/>
</dbReference>
<evidence type="ECO:0000256" key="5">
    <source>
        <dbReference type="ARBA" id="ARBA00022777"/>
    </source>
</evidence>
<dbReference type="InterPro" id="IPR004358">
    <property type="entry name" value="Sig_transdc_His_kin-like_C"/>
</dbReference>
<keyword evidence="6" id="KW-0902">Two-component regulatory system</keyword>
<feature type="domain" description="Histidine kinase" evidence="7">
    <location>
        <begin position="170"/>
        <end position="389"/>
    </location>
</feature>
<evidence type="ECO:0000256" key="6">
    <source>
        <dbReference type="ARBA" id="ARBA00023012"/>
    </source>
</evidence>
<dbReference type="InterPro" id="IPR000700">
    <property type="entry name" value="PAS-assoc_C"/>
</dbReference>
<dbReference type="Pfam" id="PF00512">
    <property type="entry name" value="HisKA"/>
    <property type="match status" value="1"/>
</dbReference>
<dbReference type="Gene3D" id="3.30.565.10">
    <property type="entry name" value="Histidine kinase-like ATPase, C-terminal domain"/>
    <property type="match status" value="1"/>
</dbReference>
<dbReference type="PANTHER" id="PTHR43711">
    <property type="entry name" value="TWO-COMPONENT HISTIDINE KINASE"/>
    <property type="match status" value="1"/>
</dbReference>
<dbReference type="InterPro" id="IPR035965">
    <property type="entry name" value="PAS-like_dom_sf"/>
</dbReference>
<evidence type="ECO:0000256" key="3">
    <source>
        <dbReference type="ARBA" id="ARBA00022553"/>
    </source>
</evidence>
<dbReference type="Gene3D" id="1.10.287.130">
    <property type="match status" value="1"/>
</dbReference>
<comment type="caution">
    <text evidence="9">The sequence shown here is derived from an EMBL/GenBank/DDBJ whole genome shotgun (WGS) entry which is preliminary data.</text>
</comment>
<dbReference type="Proteomes" id="UP000283522">
    <property type="component" value="Unassembled WGS sequence"/>
</dbReference>
<reference evidence="9 10" key="1">
    <citation type="submission" date="2018-09" db="EMBL/GenBank/DDBJ databases">
        <authorList>
            <person name="Wang X."/>
            <person name="Du Z."/>
        </authorList>
    </citation>
    <scope>NUCLEOTIDE SEQUENCE [LARGE SCALE GENOMIC DNA]</scope>
    <source>
        <strain evidence="9 10">N3</strain>
    </source>
</reference>
<evidence type="ECO:0000313" key="10">
    <source>
        <dbReference type="Proteomes" id="UP000283522"/>
    </source>
</evidence>
<dbReference type="CDD" id="cd00082">
    <property type="entry name" value="HisKA"/>
    <property type="match status" value="1"/>
</dbReference>
<dbReference type="CDD" id="cd00075">
    <property type="entry name" value="HATPase"/>
    <property type="match status" value="1"/>
</dbReference>